<dbReference type="InterPro" id="IPR005467">
    <property type="entry name" value="His_kinase_dom"/>
</dbReference>
<dbReference type="PANTHER" id="PTHR45436:SF5">
    <property type="entry name" value="SENSOR HISTIDINE KINASE TRCS"/>
    <property type="match status" value="1"/>
</dbReference>
<dbReference type="InterPro" id="IPR003660">
    <property type="entry name" value="HAMP_dom"/>
</dbReference>
<evidence type="ECO:0000259" key="16">
    <source>
        <dbReference type="PROSITE" id="PS50885"/>
    </source>
</evidence>
<evidence type="ECO:0000256" key="5">
    <source>
        <dbReference type="ARBA" id="ARBA00022553"/>
    </source>
</evidence>
<evidence type="ECO:0000256" key="12">
    <source>
        <dbReference type="ARBA" id="ARBA00023012"/>
    </source>
</evidence>
<keyword evidence="4" id="KW-1003">Cell membrane</keyword>
<dbReference type="RefSeq" id="WP_377280291.1">
    <property type="nucleotide sequence ID" value="NZ_JBHRUJ010000016.1"/>
</dbReference>
<keyword evidence="10 17" id="KW-0067">ATP-binding</keyword>
<dbReference type="SMART" id="SM00304">
    <property type="entry name" value="HAMP"/>
    <property type="match status" value="1"/>
</dbReference>
<dbReference type="InterPro" id="IPR003594">
    <property type="entry name" value="HATPase_dom"/>
</dbReference>
<keyword evidence="8" id="KW-0547">Nucleotide-binding</keyword>
<dbReference type="CDD" id="cd00075">
    <property type="entry name" value="HATPase"/>
    <property type="match status" value="1"/>
</dbReference>
<dbReference type="InterPro" id="IPR050428">
    <property type="entry name" value="TCS_sensor_his_kinase"/>
</dbReference>
<dbReference type="SUPFAM" id="SSF55874">
    <property type="entry name" value="ATPase domain of HSP90 chaperone/DNA topoisomerase II/histidine kinase"/>
    <property type="match status" value="1"/>
</dbReference>
<feature type="domain" description="Histidine kinase" evidence="15">
    <location>
        <begin position="234"/>
        <end position="444"/>
    </location>
</feature>
<evidence type="ECO:0000256" key="7">
    <source>
        <dbReference type="ARBA" id="ARBA00022692"/>
    </source>
</evidence>
<dbReference type="Gene3D" id="3.30.565.10">
    <property type="entry name" value="Histidine kinase-like ATPase, C-terminal domain"/>
    <property type="match status" value="1"/>
</dbReference>
<accession>A0ABV7KNT1</accession>
<keyword evidence="18" id="KW-1185">Reference proteome</keyword>
<proteinExistence type="predicted"/>
<comment type="subcellular location">
    <subcellularLocation>
        <location evidence="2">Cell membrane</location>
        <topology evidence="2">Multi-pass membrane protein</topology>
    </subcellularLocation>
</comment>
<dbReference type="SUPFAM" id="SSF158472">
    <property type="entry name" value="HAMP domain-like"/>
    <property type="match status" value="1"/>
</dbReference>
<evidence type="ECO:0000256" key="11">
    <source>
        <dbReference type="ARBA" id="ARBA00022989"/>
    </source>
</evidence>
<keyword evidence="13 14" id="KW-0472">Membrane</keyword>
<dbReference type="Pfam" id="PF02518">
    <property type="entry name" value="HATPase_c"/>
    <property type="match status" value="1"/>
</dbReference>
<dbReference type="PROSITE" id="PS50885">
    <property type="entry name" value="HAMP"/>
    <property type="match status" value="1"/>
</dbReference>
<evidence type="ECO:0000256" key="10">
    <source>
        <dbReference type="ARBA" id="ARBA00022840"/>
    </source>
</evidence>
<feature type="domain" description="HAMP" evidence="16">
    <location>
        <begin position="172"/>
        <end position="226"/>
    </location>
</feature>
<dbReference type="GO" id="GO:0005524">
    <property type="term" value="F:ATP binding"/>
    <property type="evidence" value="ECO:0007669"/>
    <property type="project" value="UniProtKB-KW"/>
</dbReference>
<keyword evidence="9" id="KW-0418">Kinase</keyword>
<sequence length="457" mass="50546">MKLRNRIHLYSTLLMLVILTILTAVIYYAFSSLAYSTEVDELDSVSEALLSTFNANATVDPDEILRAYLPVSGLIKVTDQDGRTLKSVQSPNVTTQFPGEIEEESGTMVVEGERFAFTTAPVIWSDGTIADLLIAKSLSEVSGNLETLRLVLAAAVLLAMIPVIISGAVLAGIVTKPIAALTNTMRSIQRSGNFQKLPVAEQSNDELKQMGLTFNDMMALLEENYSKQEEFVSNASHELKTPLTIIGSYARLLERQGLDDEAVAKESIAAIRAETDRMKEMIEQLLLIARRNETAPEIKKVELGSFLNETISAFNQSYERDFLLEVEKEPLIVRTDAVKLKQLLYILLDNARKYSSDRIEVIAKAEGTTIIQIKDYGYGIPKDSLPYVFDRFYRVDKARTRETGGVGLGVSLAAHLAELLDLRLEIESIEDLGTTVSVIFSSNFNVAEVQLKEEGSS</sequence>
<dbReference type="PRINTS" id="PR00344">
    <property type="entry name" value="BCTRLSENSOR"/>
</dbReference>
<keyword evidence="12" id="KW-0902">Two-component regulatory system</keyword>
<dbReference type="CDD" id="cd00082">
    <property type="entry name" value="HisKA"/>
    <property type="match status" value="1"/>
</dbReference>
<evidence type="ECO:0000256" key="13">
    <source>
        <dbReference type="ARBA" id="ARBA00023136"/>
    </source>
</evidence>
<dbReference type="Pfam" id="PF00672">
    <property type="entry name" value="HAMP"/>
    <property type="match status" value="1"/>
</dbReference>
<evidence type="ECO:0000256" key="6">
    <source>
        <dbReference type="ARBA" id="ARBA00022679"/>
    </source>
</evidence>
<evidence type="ECO:0000313" key="18">
    <source>
        <dbReference type="Proteomes" id="UP001595625"/>
    </source>
</evidence>
<name>A0ABV7KNT1_PLAOK</name>
<keyword evidence="11 14" id="KW-1133">Transmembrane helix</keyword>
<dbReference type="InterPro" id="IPR003661">
    <property type="entry name" value="HisK_dim/P_dom"/>
</dbReference>
<dbReference type="SMART" id="SM00388">
    <property type="entry name" value="HisKA"/>
    <property type="match status" value="1"/>
</dbReference>
<comment type="caution">
    <text evidence="17">The sequence shown here is derived from an EMBL/GenBank/DDBJ whole genome shotgun (WGS) entry which is preliminary data.</text>
</comment>
<protein>
    <recommendedName>
        <fullName evidence="3">histidine kinase</fullName>
        <ecNumber evidence="3">2.7.13.3</ecNumber>
    </recommendedName>
</protein>
<organism evidence="17 18">
    <name type="scientific">Planomicrobium okeanokoites</name>
    <name type="common">Planococcus okeanokoites</name>
    <name type="synonym">Flavobacterium okeanokoites</name>
    <dbReference type="NCBI Taxonomy" id="244"/>
    <lineage>
        <taxon>Bacteria</taxon>
        <taxon>Bacillati</taxon>
        <taxon>Bacillota</taxon>
        <taxon>Bacilli</taxon>
        <taxon>Bacillales</taxon>
        <taxon>Caryophanaceae</taxon>
        <taxon>Planomicrobium</taxon>
    </lineage>
</organism>
<feature type="transmembrane region" description="Helical" evidence="14">
    <location>
        <begin position="150"/>
        <end position="175"/>
    </location>
</feature>
<dbReference type="InterPro" id="IPR004358">
    <property type="entry name" value="Sig_transdc_His_kin-like_C"/>
</dbReference>
<dbReference type="Gene3D" id="1.10.287.130">
    <property type="match status" value="1"/>
</dbReference>
<gene>
    <name evidence="17" type="ORF">ACFOEJ_08495</name>
</gene>
<evidence type="ECO:0000256" key="1">
    <source>
        <dbReference type="ARBA" id="ARBA00000085"/>
    </source>
</evidence>
<evidence type="ECO:0000256" key="8">
    <source>
        <dbReference type="ARBA" id="ARBA00022741"/>
    </source>
</evidence>
<evidence type="ECO:0000256" key="3">
    <source>
        <dbReference type="ARBA" id="ARBA00012438"/>
    </source>
</evidence>
<reference evidence="18" key="1">
    <citation type="journal article" date="2019" name="Int. J. Syst. Evol. Microbiol.">
        <title>The Global Catalogue of Microorganisms (GCM) 10K type strain sequencing project: providing services to taxonomists for standard genome sequencing and annotation.</title>
        <authorList>
            <consortium name="The Broad Institute Genomics Platform"/>
            <consortium name="The Broad Institute Genome Sequencing Center for Infectious Disease"/>
            <person name="Wu L."/>
            <person name="Ma J."/>
        </authorList>
    </citation>
    <scope>NUCLEOTIDE SEQUENCE [LARGE SCALE GENOMIC DNA]</scope>
    <source>
        <strain evidence="18">CCM 320</strain>
    </source>
</reference>
<dbReference type="PANTHER" id="PTHR45436">
    <property type="entry name" value="SENSOR HISTIDINE KINASE YKOH"/>
    <property type="match status" value="1"/>
</dbReference>
<evidence type="ECO:0000256" key="14">
    <source>
        <dbReference type="SAM" id="Phobius"/>
    </source>
</evidence>
<evidence type="ECO:0000256" key="2">
    <source>
        <dbReference type="ARBA" id="ARBA00004651"/>
    </source>
</evidence>
<evidence type="ECO:0000256" key="9">
    <source>
        <dbReference type="ARBA" id="ARBA00022777"/>
    </source>
</evidence>
<keyword evidence="6" id="KW-0808">Transferase</keyword>
<dbReference type="CDD" id="cd06225">
    <property type="entry name" value="HAMP"/>
    <property type="match status" value="1"/>
</dbReference>
<comment type="catalytic activity">
    <reaction evidence="1">
        <text>ATP + protein L-histidine = ADP + protein N-phospho-L-histidine.</text>
        <dbReference type="EC" id="2.7.13.3"/>
    </reaction>
</comment>
<feature type="transmembrane region" description="Helical" evidence="14">
    <location>
        <begin position="7"/>
        <end position="30"/>
    </location>
</feature>
<evidence type="ECO:0000259" key="15">
    <source>
        <dbReference type="PROSITE" id="PS50109"/>
    </source>
</evidence>
<dbReference type="InterPro" id="IPR036890">
    <property type="entry name" value="HATPase_C_sf"/>
</dbReference>
<dbReference type="PROSITE" id="PS50109">
    <property type="entry name" value="HIS_KIN"/>
    <property type="match status" value="1"/>
</dbReference>
<evidence type="ECO:0000256" key="4">
    <source>
        <dbReference type="ARBA" id="ARBA00022475"/>
    </source>
</evidence>
<dbReference type="InterPro" id="IPR036097">
    <property type="entry name" value="HisK_dim/P_sf"/>
</dbReference>
<keyword evidence="7 14" id="KW-0812">Transmembrane</keyword>
<dbReference type="Pfam" id="PF00512">
    <property type="entry name" value="HisKA"/>
    <property type="match status" value="1"/>
</dbReference>
<dbReference type="Gene3D" id="6.10.340.10">
    <property type="match status" value="1"/>
</dbReference>
<dbReference type="EC" id="2.7.13.3" evidence="3"/>
<dbReference type="Proteomes" id="UP001595625">
    <property type="component" value="Unassembled WGS sequence"/>
</dbReference>
<keyword evidence="5" id="KW-0597">Phosphoprotein</keyword>
<dbReference type="SUPFAM" id="SSF47384">
    <property type="entry name" value="Homodimeric domain of signal transducing histidine kinase"/>
    <property type="match status" value="1"/>
</dbReference>
<dbReference type="EMBL" id="JBHRUJ010000016">
    <property type="protein sequence ID" value="MFC3211105.1"/>
    <property type="molecule type" value="Genomic_DNA"/>
</dbReference>
<dbReference type="SMART" id="SM00387">
    <property type="entry name" value="HATPase_c"/>
    <property type="match status" value="1"/>
</dbReference>
<evidence type="ECO:0000313" key="17">
    <source>
        <dbReference type="EMBL" id="MFC3211105.1"/>
    </source>
</evidence>